<evidence type="ECO:0000256" key="3">
    <source>
        <dbReference type="ARBA" id="ARBA00023163"/>
    </source>
</evidence>
<protein>
    <submittedName>
        <fullName evidence="6">AcrR family transcriptional regulator</fullName>
    </submittedName>
</protein>
<dbReference type="GO" id="GO:0000976">
    <property type="term" value="F:transcription cis-regulatory region binding"/>
    <property type="evidence" value="ECO:0007669"/>
    <property type="project" value="TreeGrafter"/>
</dbReference>
<dbReference type="InterPro" id="IPR050109">
    <property type="entry name" value="HTH-type_TetR-like_transc_reg"/>
</dbReference>
<feature type="DNA-binding region" description="H-T-H motif" evidence="4">
    <location>
        <begin position="37"/>
        <end position="56"/>
    </location>
</feature>
<accession>A0A0B2BDQ0</accession>
<dbReference type="PANTHER" id="PTHR30055">
    <property type="entry name" value="HTH-TYPE TRANSCRIPTIONAL REGULATOR RUTR"/>
    <property type="match status" value="1"/>
</dbReference>
<dbReference type="InterPro" id="IPR009057">
    <property type="entry name" value="Homeodomain-like_sf"/>
</dbReference>
<comment type="caution">
    <text evidence="6">The sequence shown here is derived from an EMBL/GenBank/DDBJ whole genome shotgun (WGS) entry which is preliminary data.</text>
</comment>
<reference evidence="6 7" key="1">
    <citation type="submission" date="2017-11" db="EMBL/GenBank/DDBJ databases">
        <title>Genomic Encyclopedia of Archaeal and Bacterial Type Strains, Phase II (KMG-II): From Individual Species to Whole Genera.</title>
        <authorList>
            <person name="Goeker M."/>
        </authorList>
    </citation>
    <scope>NUCLEOTIDE SEQUENCE [LARGE SCALE GENOMIC DNA]</scope>
    <source>
        <strain evidence="6 7">DSM 27763</strain>
    </source>
</reference>
<gene>
    <name evidence="6" type="ORF">CLV56_2738</name>
</gene>
<evidence type="ECO:0000256" key="1">
    <source>
        <dbReference type="ARBA" id="ARBA00023015"/>
    </source>
</evidence>
<evidence type="ECO:0000256" key="4">
    <source>
        <dbReference type="PROSITE-ProRule" id="PRU00335"/>
    </source>
</evidence>
<sequence length="198" mass="21742">MPKIIGENLAQHRAATRRRLLDAFGALLAERGYDQIRLSDVAARAGVGRTAVYNHVADKEALALEFAMDETQRYVDAVEQALSQADGPVDQLRTYVRMHFALSRDLHTGLGPRLASFLSPEALGQMREHVVLVEELLARVLAGGRDLGTFEIDDLRLTTGLVIACLQGRQVPDADGPEREAAVEMTERFVLRAVGVQP</sequence>
<feature type="domain" description="HTH tetR-type" evidence="5">
    <location>
        <begin position="14"/>
        <end position="74"/>
    </location>
</feature>
<dbReference type="PROSITE" id="PS50977">
    <property type="entry name" value="HTH_TETR_2"/>
    <property type="match status" value="1"/>
</dbReference>
<dbReference type="GO" id="GO:0003700">
    <property type="term" value="F:DNA-binding transcription factor activity"/>
    <property type="evidence" value="ECO:0007669"/>
    <property type="project" value="TreeGrafter"/>
</dbReference>
<dbReference type="RefSeq" id="WP_039352678.1">
    <property type="nucleotide sequence ID" value="NZ_PGEZ01000001.1"/>
</dbReference>
<keyword evidence="1" id="KW-0805">Transcription regulation</keyword>
<keyword evidence="2 4" id="KW-0238">DNA-binding</keyword>
<dbReference type="AlphaFoldDB" id="A0A0B2BDQ0"/>
<dbReference type="Pfam" id="PF00440">
    <property type="entry name" value="TetR_N"/>
    <property type="match status" value="1"/>
</dbReference>
<keyword evidence="7" id="KW-1185">Reference proteome</keyword>
<evidence type="ECO:0000259" key="5">
    <source>
        <dbReference type="PROSITE" id="PS50977"/>
    </source>
</evidence>
<evidence type="ECO:0000313" key="7">
    <source>
        <dbReference type="Proteomes" id="UP000230842"/>
    </source>
</evidence>
<proteinExistence type="predicted"/>
<evidence type="ECO:0000256" key="2">
    <source>
        <dbReference type="ARBA" id="ARBA00023125"/>
    </source>
</evidence>
<dbReference type="PANTHER" id="PTHR30055:SF234">
    <property type="entry name" value="HTH-TYPE TRANSCRIPTIONAL REGULATOR BETI"/>
    <property type="match status" value="1"/>
</dbReference>
<dbReference type="SUPFAM" id="SSF48498">
    <property type="entry name" value="Tetracyclin repressor-like, C-terminal domain"/>
    <property type="match status" value="1"/>
</dbReference>
<dbReference type="InterPro" id="IPR036271">
    <property type="entry name" value="Tet_transcr_reg_TetR-rel_C_sf"/>
</dbReference>
<name>A0A0B2BDQ0_9ACTN</name>
<keyword evidence="3" id="KW-0804">Transcription</keyword>
<dbReference type="Gene3D" id="1.10.357.10">
    <property type="entry name" value="Tetracycline Repressor, domain 2"/>
    <property type="match status" value="1"/>
</dbReference>
<dbReference type="InterPro" id="IPR001647">
    <property type="entry name" value="HTH_TetR"/>
</dbReference>
<dbReference type="EMBL" id="PGEZ01000001">
    <property type="protein sequence ID" value="PJJ58487.1"/>
    <property type="molecule type" value="Genomic_DNA"/>
</dbReference>
<dbReference type="PRINTS" id="PR00455">
    <property type="entry name" value="HTHTETR"/>
</dbReference>
<evidence type="ECO:0000313" key="6">
    <source>
        <dbReference type="EMBL" id="PJJ58487.1"/>
    </source>
</evidence>
<organism evidence="6 7">
    <name type="scientific">Mumia flava</name>
    <dbReference type="NCBI Taxonomy" id="1348852"/>
    <lineage>
        <taxon>Bacteria</taxon>
        <taxon>Bacillati</taxon>
        <taxon>Actinomycetota</taxon>
        <taxon>Actinomycetes</taxon>
        <taxon>Propionibacteriales</taxon>
        <taxon>Nocardioidaceae</taxon>
        <taxon>Mumia</taxon>
    </lineage>
</organism>
<dbReference type="Proteomes" id="UP000230842">
    <property type="component" value="Unassembled WGS sequence"/>
</dbReference>
<dbReference type="SUPFAM" id="SSF46689">
    <property type="entry name" value="Homeodomain-like"/>
    <property type="match status" value="1"/>
</dbReference>
<dbReference type="OrthoDB" id="4709704at2"/>